<feature type="region of interest" description="Disordered" evidence="1">
    <location>
        <begin position="1"/>
        <end position="28"/>
    </location>
</feature>
<evidence type="ECO:0000313" key="3">
    <source>
        <dbReference type="Proteomes" id="UP000018291"/>
    </source>
</evidence>
<comment type="caution">
    <text evidence="2">The sequence shown here is derived from an EMBL/GenBank/DDBJ whole genome shotgun (WGS) entry which is preliminary data.</text>
</comment>
<gene>
    <name evidence="2" type="ORF">BN381_250041</name>
</gene>
<evidence type="ECO:0000256" key="1">
    <source>
        <dbReference type="SAM" id="MobiDB-lite"/>
    </source>
</evidence>
<protein>
    <recommendedName>
        <fullName evidence="4">Pyridoxamine 5'-phosphate oxidase putative domain-containing protein</fullName>
    </recommendedName>
</protein>
<evidence type="ECO:0008006" key="4">
    <source>
        <dbReference type="Google" id="ProtNLM"/>
    </source>
</evidence>
<proteinExistence type="predicted"/>
<accession>R4YYS5</accession>
<organism evidence="2 3">
    <name type="scientific">Candidatus Neomicrothrix parvicella RN1</name>
    <dbReference type="NCBI Taxonomy" id="1229780"/>
    <lineage>
        <taxon>Bacteria</taxon>
        <taxon>Bacillati</taxon>
        <taxon>Actinomycetota</taxon>
        <taxon>Acidimicrobiia</taxon>
        <taxon>Acidimicrobiales</taxon>
        <taxon>Microthrixaceae</taxon>
        <taxon>Candidatus Neomicrothrix</taxon>
    </lineage>
</organism>
<name>R4YYS5_9ACTN</name>
<keyword evidence="3" id="KW-1185">Reference proteome</keyword>
<dbReference type="STRING" id="1229780.BN381_250041"/>
<dbReference type="EMBL" id="CANL01000018">
    <property type="protein sequence ID" value="CCM63548.1"/>
    <property type="molecule type" value="Genomic_DNA"/>
</dbReference>
<dbReference type="HOGENOM" id="CLU_2477609_0_0_11"/>
<sequence>MMPDSHKLADVGRDPRVELHSSPIEDDLSSGDAKLAGVLVADAATGGEEGAAFILDVTKASVVKVIDKQLEFTTWSPADRLRVQYRT</sequence>
<feature type="compositionally biased region" description="Basic and acidic residues" evidence="1">
    <location>
        <begin position="1"/>
        <end position="19"/>
    </location>
</feature>
<dbReference type="Proteomes" id="UP000018291">
    <property type="component" value="Unassembled WGS sequence"/>
</dbReference>
<dbReference type="AlphaFoldDB" id="R4YYS5"/>
<evidence type="ECO:0000313" key="2">
    <source>
        <dbReference type="EMBL" id="CCM63548.1"/>
    </source>
</evidence>
<reference evidence="2 3" key="1">
    <citation type="journal article" date="2013" name="ISME J.">
        <title>Metabolic model for the filamentous 'Candidatus Microthrix parvicella' based on genomic and metagenomic analyses.</title>
        <authorList>
            <person name="Jon McIlroy S."/>
            <person name="Kristiansen R."/>
            <person name="Albertsen M."/>
            <person name="Michael Karst S."/>
            <person name="Rossetti S."/>
            <person name="Lund Nielsen J."/>
            <person name="Tandoi V."/>
            <person name="James Seviour R."/>
            <person name="Nielsen P.H."/>
        </authorList>
    </citation>
    <scope>NUCLEOTIDE SEQUENCE [LARGE SCALE GENOMIC DNA]</scope>
    <source>
        <strain evidence="2 3">RN1</strain>
    </source>
</reference>